<protein>
    <submittedName>
        <fullName evidence="5">HPr family phosphocarrier protein</fullName>
    </submittedName>
</protein>
<dbReference type="InterPro" id="IPR035895">
    <property type="entry name" value="HPr-like_sf"/>
</dbReference>
<dbReference type="GO" id="GO:0009401">
    <property type="term" value="P:phosphoenolpyruvate-dependent sugar phosphotransferase system"/>
    <property type="evidence" value="ECO:0007669"/>
    <property type="project" value="UniProtKB-KW"/>
</dbReference>
<dbReference type="NCBIfam" id="TIGR01003">
    <property type="entry name" value="PTS_HPr_family"/>
    <property type="match status" value="1"/>
</dbReference>
<evidence type="ECO:0000313" key="6">
    <source>
        <dbReference type="Proteomes" id="UP000461585"/>
    </source>
</evidence>
<dbReference type="AlphaFoldDB" id="A0A7X5KNX3"/>
<evidence type="ECO:0000256" key="2">
    <source>
        <dbReference type="ARBA" id="ARBA00022490"/>
    </source>
</evidence>
<evidence type="ECO:0000259" key="4">
    <source>
        <dbReference type="PROSITE" id="PS51350"/>
    </source>
</evidence>
<keyword evidence="3" id="KW-0598">Phosphotransferase system</keyword>
<dbReference type="PRINTS" id="PR00107">
    <property type="entry name" value="PHOSPHOCPHPR"/>
</dbReference>
<dbReference type="PROSITE" id="PS00589">
    <property type="entry name" value="PTS_HPR_SER"/>
    <property type="match status" value="1"/>
</dbReference>
<sequence>MVEAVVRSKNGLHARPAGMVVEQAVRHGGEVVLIKEGIRCNAKSILNIMGLGLAQGDRIAIAAEGEGGLRTENLLKSIIEGIEE</sequence>
<dbReference type="InterPro" id="IPR050399">
    <property type="entry name" value="HPr"/>
</dbReference>
<dbReference type="Proteomes" id="UP000461585">
    <property type="component" value="Unassembled WGS sequence"/>
</dbReference>
<organism evidence="5 6">
    <name type="scientific">Anaerotalea alkaliphila</name>
    <dbReference type="NCBI Taxonomy" id="2662126"/>
    <lineage>
        <taxon>Bacteria</taxon>
        <taxon>Bacillati</taxon>
        <taxon>Bacillota</taxon>
        <taxon>Clostridia</taxon>
        <taxon>Eubacteriales</taxon>
        <taxon>Anaerotalea</taxon>
    </lineage>
</organism>
<dbReference type="PANTHER" id="PTHR33705:SF2">
    <property type="entry name" value="PHOSPHOCARRIER PROTEIN NPR"/>
    <property type="match status" value="1"/>
</dbReference>
<dbReference type="GO" id="GO:0005737">
    <property type="term" value="C:cytoplasm"/>
    <property type="evidence" value="ECO:0007669"/>
    <property type="project" value="UniProtKB-SubCell"/>
</dbReference>
<dbReference type="Pfam" id="PF00381">
    <property type="entry name" value="PTS-HPr"/>
    <property type="match status" value="1"/>
</dbReference>
<dbReference type="EMBL" id="JAAEEH010000032">
    <property type="protein sequence ID" value="NDL68268.1"/>
    <property type="molecule type" value="Genomic_DNA"/>
</dbReference>
<gene>
    <name evidence="5" type="ORF">GXN74_10995</name>
</gene>
<reference evidence="5 6" key="1">
    <citation type="submission" date="2020-01" db="EMBL/GenBank/DDBJ databases">
        <title>Anaeroalcalibacter tamaniensis gen. nov., sp. nov., moderately halophilic strictly anaerobic fermenter bacterium from mud volcano of Taman peninsula.</title>
        <authorList>
            <person name="Frolova A."/>
            <person name="Merkel A.Y."/>
            <person name="Slobodkin A.I."/>
        </authorList>
    </citation>
    <scope>NUCLEOTIDE SEQUENCE [LARGE SCALE GENOMIC DNA]</scope>
    <source>
        <strain evidence="5 6">F-3ap</strain>
    </source>
</reference>
<proteinExistence type="predicted"/>
<dbReference type="Gene3D" id="3.30.1340.10">
    <property type="entry name" value="HPr-like"/>
    <property type="match status" value="1"/>
</dbReference>
<keyword evidence="6" id="KW-1185">Reference proteome</keyword>
<keyword evidence="2" id="KW-0963">Cytoplasm</keyword>
<accession>A0A7X5KNX3</accession>
<dbReference type="PROSITE" id="PS51350">
    <property type="entry name" value="PTS_HPR_DOM"/>
    <property type="match status" value="1"/>
</dbReference>
<evidence type="ECO:0000256" key="1">
    <source>
        <dbReference type="ARBA" id="ARBA00004496"/>
    </source>
</evidence>
<evidence type="ECO:0000313" key="5">
    <source>
        <dbReference type="EMBL" id="NDL68268.1"/>
    </source>
</evidence>
<dbReference type="SUPFAM" id="SSF55594">
    <property type="entry name" value="HPr-like"/>
    <property type="match status" value="1"/>
</dbReference>
<feature type="domain" description="HPr" evidence="4">
    <location>
        <begin position="1"/>
        <end position="84"/>
    </location>
</feature>
<dbReference type="CDD" id="cd00367">
    <property type="entry name" value="PTS-HPr_like"/>
    <property type="match status" value="1"/>
</dbReference>
<comment type="caution">
    <text evidence="5">The sequence shown here is derived from an EMBL/GenBank/DDBJ whole genome shotgun (WGS) entry which is preliminary data.</text>
</comment>
<dbReference type="RefSeq" id="WP_162370991.1">
    <property type="nucleotide sequence ID" value="NZ_JAAEEH010000032.1"/>
</dbReference>
<dbReference type="InterPro" id="IPR000032">
    <property type="entry name" value="HPr-like"/>
</dbReference>
<dbReference type="PANTHER" id="PTHR33705">
    <property type="entry name" value="PHOSPHOCARRIER PROTEIN HPR"/>
    <property type="match status" value="1"/>
</dbReference>
<evidence type="ECO:0000256" key="3">
    <source>
        <dbReference type="ARBA" id="ARBA00022683"/>
    </source>
</evidence>
<dbReference type="InterPro" id="IPR002114">
    <property type="entry name" value="PTS_HPr_Ser_P_site"/>
</dbReference>
<name>A0A7X5KNX3_9FIRM</name>
<comment type="subcellular location">
    <subcellularLocation>
        <location evidence="1">Cytoplasm</location>
    </subcellularLocation>
</comment>